<evidence type="ECO:0000256" key="3">
    <source>
        <dbReference type="ARBA" id="ARBA00023274"/>
    </source>
</evidence>
<name>A0ABV6YYW6_UNCC1</name>
<dbReference type="InterPro" id="IPR047859">
    <property type="entry name" value="Ribosomal_bL17_CS"/>
</dbReference>
<sequence length="146" mass="17246">MRHRKLKGRLSRTSSHRINMFKNMTSALLEHERIITTVPKAKELRKYADKMITLAKREDLHARRQAYSFIPHKHVVRKLFESIGPRFLDRNGGYTRIYKLGFRRGDAAPMAVIELVSLSEKVQSKKDDKKTKKKGIQKKLEEFRRK</sequence>
<dbReference type="PROSITE" id="PS01167">
    <property type="entry name" value="RIBOSOMAL_L17"/>
    <property type="match status" value="1"/>
</dbReference>
<dbReference type="Pfam" id="PF01196">
    <property type="entry name" value="Ribosomal_L17"/>
    <property type="match status" value="1"/>
</dbReference>
<dbReference type="SUPFAM" id="SSF64263">
    <property type="entry name" value="Prokaryotic ribosomal protein L17"/>
    <property type="match status" value="1"/>
</dbReference>
<dbReference type="Gene3D" id="3.90.1030.10">
    <property type="entry name" value="Ribosomal protein L17"/>
    <property type="match status" value="1"/>
</dbReference>
<dbReference type="HAMAP" id="MF_01368">
    <property type="entry name" value="Ribosomal_bL17"/>
    <property type="match status" value="1"/>
</dbReference>
<dbReference type="InterPro" id="IPR000456">
    <property type="entry name" value="Ribosomal_bL17"/>
</dbReference>
<dbReference type="InterPro" id="IPR036373">
    <property type="entry name" value="Ribosomal_bL17_sf"/>
</dbReference>
<evidence type="ECO:0000313" key="8">
    <source>
        <dbReference type="Proteomes" id="UP001594351"/>
    </source>
</evidence>
<organism evidence="7 8">
    <name type="scientific">candidate division CSSED10-310 bacterium</name>
    <dbReference type="NCBI Taxonomy" id="2855610"/>
    <lineage>
        <taxon>Bacteria</taxon>
        <taxon>Bacteria division CSSED10-310</taxon>
    </lineage>
</organism>
<keyword evidence="8" id="KW-1185">Reference proteome</keyword>
<evidence type="ECO:0000256" key="1">
    <source>
        <dbReference type="ARBA" id="ARBA00008777"/>
    </source>
</evidence>
<feature type="region of interest" description="Disordered" evidence="6">
    <location>
        <begin position="124"/>
        <end position="146"/>
    </location>
</feature>
<dbReference type="PANTHER" id="PTHR14413">
    <property type="entry name" value="RIBOSOMAL PROTEIN L17"/>
    <property type="match status" value="1"/>
</dbReference>
<evidence type="ECO:0000256" key="4">
    <source>
        <dbReference type="HAMAP-Rule" id="MF_01368"/>
    </source>
</evidence>
<comment type="similarity">
    <text evidence="1 4 5">Belongs to the bacterial ribosomal protein bL17 family.</text>
</comment>
<proteinExistence type="inferred from homology"/>
<reference evidence="7 8" key="1">
    <citation type="submission" date="2024-09" db="EMBL/GenBank/DDBJ databases">
        <title>Laminarin stimulates single cell rates of sulfate reduction while oxygen inhibits transcriptomic activity in coastal marine sediment.</title>
        <authorList>
            <person name="Lindsay M."/>
            <person name="Orcutt B."/>
            <person name="Emerson D."/>
            <person name="Stepanauskas R."/>
            <person name="D'Angelo T."/>
        </authorList>
    </citation>
    <scope>NUCLEOTIDE SEQUENCE [LARGE SCALE GENOMIC DNA]</scope>
    <source>
        <strain evidence="7">SAG AM-311-K15</strain>
    </source>
</reference>
<dbReference type="EMBL" id="JBHPBY010000184">
    <property type="protein sequence ID" value="MFC1851397.1"/>
    <property type="molecule type" value="Genomic_DNA"/>
</dbReference>
<dbReference type="GO" id="GO:0005840">
    <property type="term" value="C:ribosome"/>
    <property type="evidence" value="ECO:0007669"/>
    <property type="project" value="UniProtKB-KW"/>
</dbReference>
<evidence type="ECO:0000256" key="5">
    <source>
        <dbReference type="RuleBase" id="RU000660"/>
    </source>
</evidence>
<protein>
    <recommendedName>
        <fullName evidence="4">Large ribosomal subunit protein bL17</fullName>
    </recommendedName>
</protein>
<evidence type="ECO:0000313" key="7">
    <source>
        <dbReference type="EMBL" id="MFC1851397.1"/>
    </source>
</evidence>
<keyword evidence="2 4" id="KW-0689">Ribosomal protein</keyword>
<comment type="caution">
    <text evidence="7">The sequence shown here is derived from an EMBL/GenBank/DDBJ whole genome shotgun (WGS) entry which is preliminary data.</text>
</comment>
<evidence type="ECO:0000256" key="2">
    <source>
        <dbReference type="ARBA" id="ARBA00022980"/>
    </source>
</evidence>
<keyword evidence="3 4" id="KW-0687">Ribonucleoprotein</keyword>
<evidence type="ECO:0000256" key="6">
    <source>
        <dbReference type="SAM" id="MobiDB-lite"/>
    </source>
</evidence>
<dbReference type="PANTHER" id="PTHR14413:SF16">
    <property type="entry name" value="LARGE RIBOSOMAL SUBUNIT PROTEIN BL17M"/>
    <property type="match status" value="1"/>
</dbReference>
<gene>
    <name evidence="4 7" type="primary">rplQ</name>
    <name evidence="7" type="ORF">ACFL27_14465</name>
</gene>
<dbReference type="NCBIfam" id="TIGR00059">
    <property type="entry name" value="L17"/>
    <property type="match status" value="1"/>
</dbReference>
<comment type="subunit">
    <text evidence="4">Part of the 50S ribosomal subunit. Contacts protein L32.</text>
</comment>
<accession>A0ABV6YYW6</accession>
<dbReference type="Proteomes" id="UP001594351">
    <property type="component" value="Unassembled WGS sequence"/>
</dbReference>